<dbReference type="RefSeq" id="WP_072901262.1">
    <property type="nucleotide sequence ID" value="NZ_FRAD01000003.1"/>
</dbReference>
<evidence type="ECO:0000256" key="1">
    <source>
        <dbReference type="ARBA" id="ARBA00010875"/>
    </source>
</evidence>
<keyword evidence="4 9" id="KW-0540">Nuclease</keyword>
<dbReference type="Pfam" id="PF02130">
    <property type="entry name" value="YbeY"/>
    <property type="match status" value="1"/>
</dbReference>
<evidence type="ECO:0000256" key="8">
    <source>
        <dbReference type="ARBA" id="ARBA00022833"/>
    </source>
</evidence>
<dbReference type="PANTHER" id="PTHR46986:SF1">
    <property type="entry name" value="ENDORIBONUCLEASE YBEY, CHLOROPLASTIC"/>
    <property type="match status" value="1"/>
</dbReference>
<keyword evidence="9" id="KW-0963">Cytoplasm</keyword>
<dbReference type="GO" id="GO:0008270">
    <property type="term" value="F:zinc ion binding"/>
    <property type="evidence" value="ECO:0007669"/>
    <property type="project" value="UniProtKB-UniRule"/>
</dbReference>
<dbReference type="GO" id="GO:0004222">
    <property type="term" value="F:metalloendopeptidase activity"/>
    <property type="evidence" value="ECO:0007669"/>
    <property type="project" value="InterPro"/>
</dbReference>
<keyword evidence="11" id="KW-1185">Reference proteome</keyword>
<evidence type="ECO:0000256" key="7">
    <source>
        <dbReference type="ARBA" id="ARBA00022801"/>
    </source>
</evidence>
<dbReference type="NCBIfam" id="TIGR00043">
    <property type="entry name" value="rRNA maturation RNase YbeY"/>
    <property type="match status" value="1"/>
</dbReference>
<dbReference type="GO" id="GO:0004521">
    <property type="term" value="F:RNA endonuclease activity"/>
    <property type="evidence" value="ECO:0007669"/>
    <property type="project" value="UniProtKB-UniRule"/>
</dbReference>
<evidence type="ECO:0000256" key="9">
    <source>
        <dbReference type="HAMAP-Rule" id="MF_00009"/>
    </source>
</evidence>
<evidence type="ECO:0000313" key="10">
    <source>
        <dbReference type="EMBL" id="SHJ45505.1"/>
    </source>
</evidence>
<evidence type="ECO:0000313" key="11">
    <source>
        <dbReference type="Proteomes" id="UP000183952"/>
    </source>
</evidence>
<reference evidence="10 11" key="1">
    <citation type="submission" date="2016-11" db="EMBL/GenBank/DDBJ databases">
        <authorList>
            <person name="Jaros S."/>
            <person name="Januszkiewicz K."/>
            <person name="Wedrychowicz H."/>
        </authorList>
    </citation>
    <scope>NUCLEOTIDE SEQUENCE [LARGE SCALE GENOMIC DNA]</scope>
    <source>
        <strain evidence="10 11">DSM 3090</strain>
    </source>
</reference>
<dbReference type="EMBL" id="FRAD01000003">
    <property type="protein sequence ID" value="SHJ45505.1"/>
    <property type="molecule type" value="Genomic_DNA"/>
</dbReference>
<keyword evidence="6 9" id="KW-0255">Endonuclease</keyword>
<comment type="function">
    <text evidence="9">Single strand-specific metallo-endoribonuclease involved in late-stage 70S ribosome quality control and in maturation of the 3' terminus of the 16S rRNA.</text>
</comment>
<gene>
    <name evidence="9" type="primary">ybeY</name>
    <name evidence="10" type="ORF">SAMN02745248_00175</name>
</gene>
<dbReference type="PROSITE" id="PS01306">
    <property type="entry name" value="UPF0054"/>
    <property type="match status" value="1"/>
</dbReference>
<dbReference type="GO" id="GO:0005737">
    <property type="term" value="C:cytoplasm"/>
    <property type="evidence" value="ECO:0007669"/>
    <property type="project" value="UniProtKB-SubCell"/>
</dbReference>
<feature type="binding site" evidence="9">
    <location>
        <position position="142"/>
    </location>
    <ligand>
        <name>Zn(2+)</name>
        <dbReference type="ChEBI" id="CHEBI:29105"/>
        <note>catalytic</note>
    </ligand>
</feature>
<sequence>MLFIDDRQNNIEIDDTILKLMEDLIEYSLKEECVNIDTEISVIFVDDDEIKDINRQERKKDVVTDVLSFPMLYYKEHTVYKENYPNNSFHITDLDDGKLVLGDIVLNLKRAMEQSIEFGHSFKREMCYLLIHSVLHLLGYDHMEECDKIKMRQREEEILNKFDVKREI</sequence>
<name>A0A1M6JFQ7_9CLOT</name>
<keyword evidence="5 9" id="KW-0479">Metal-binding</keyword>
<dbReference type="EC" id="3.1.-.-" evidence="9"/>
<dbReference type="STRING" id="1121331.SAMN02745248_00175"/>
<comment type="subcellular location">
    <subcellularLocation>
        <location evidence="9">Cytoplasm</location>
    </subcellularLocation>
</comment>
<dbReference type="Gene3D" id="3.40.390.30">
    <property type="entry name" value="Metalloproteases ('zincins'), catalytic domain"/>
    <property type="match status" value="1"/>
</dbReference>
<comment type="similarity">
    <text evidence="1 9">Belongs to the endoribonuclease YbeY family.</text>
</comment>
<dbReference type="Proteomes" id="UP000183952">
    <property type="component" value="Unassembled WGS sequence"/>
</dbReference>
<accession>A0A1M6JFQ7</accession>
<comment type="cofactor">
    <cofactor evidence="9">
        <name>Zn(2+)</name>
        <dbReference type="ChEBI" id="CHEBI:29105"/>
    </cofactor>
    <text evidence="9">Binds 1 zinc ion.</text>
</comment>
<dbReference type="GO" id="GO:0006364">
    <property type="term" value="P:rRNA processing"/>
    <property type="evidence" value="ECO:0007669"/>
    <property type="project" value="UniProtKB-UniRule"/>
</dbReference>
<organism evidence="10 11">
    <name type="scientific">Hathewaya proteolytica DSM 3090</name>
    <dbReference type="NCBI Taxonomy" id="1121331"/>
    <lineage>
        <taxon>Bacteria</taxon>
        <taxon>Bacillati</taxon>
        <taxon>Bacillota</taxon>
        <taxon>Clostridia</taxon>
        <taxon>Eubacteriales</taxon>
        <taxon>Clostridiaceae</taxon>
        <taxon>Hathewaya</taxon>
    </lineage>
</organism>
<dbReference type="HAMAP" id="MF_00009">
    <property type="entry name" value="Endoribonucl_YbeY"/>
    <property type="match status" value="1"/>
</dbReference>
<feature type="binding site" evidence="9">
    <location>
        <position position="132"/>
    </location>
    <ligand>
        <name>Zn(2+)</name>
        <dbReference type="ChEBI" id="CHEBI:29105"/>
        <note>catalytic</note>
    </ligand>
</feature>
<evidence type="ECO:0000256" key="5">
    <source>
        <dbReference type="ARBA" id="ARBA00022723"/>
    </source>
</evidence>
<dbReference type="InterPro" id="IPR002036">
    <property type="entry name" value="YbeY"/>
</dbReference>
<dbReference type="PANTHER" id="PTHR46986">
    <property type="entry name" value="ENDORIBONUCLEASE YBEY, CHLOROPLASTIC"/>
    <property type="match status" value="1"/>
</dbReference>
<keyword evidence="8 9" id="KW-0862">Zinc</keyword>
<feature type="binding site" evidence="9">
    <location>
        <position position="136"/>
    </location>
    <ligand>
        <name>Zn(2+)</name>
        <dbReference type="ChEBI" id="CHEBI:29105"/>
        <note>catalytic</note>
    </ligand>
</feature>
<evidence type="ECO:0000256" key="4">
    <source>
        <dbReference type="ARBA" id="ARBA00022722"/>
    </source>
</evidence>
<evidence type="ECO:0000256" key="3">
    <source>
        <dbReference type="ARBA" id="ARBA00022552"/>
    </source>
</evidence>
<keyword evidence="7 9" id="KW-0378">Hydrolase</keyword>
<keyword evidence="3 9" id="KW-0698">rRNA processing</keyword>
<dbReference type="InterPro" id="IPR023091">
    <property type="entry name" value="MetalPrtase_cat_dom_sf_prd"/>
</dbReference>
<proteinExistence type="inferred from homology"/>
<dbReference type="OrthoDB" id="9807740at2"/>
<dbReference type="SUPFAM" id="SSF55486">
    <property type="entry name" value="Metalloproteases ('zincins'), catalytic domain"/>
    <property type="match status" value="1"/>
</dbReference>
<evidence type="ECO:0000256" key="6">
    <source>
        <dbReference type="ARBA" id="ARBA00022759"/>
    </source>
</evidence>
<keyword evidence="2 9" id="KW-0690">Ribosome biogenesis</keyword>
<evidence type="ECO:0000256" key="2">
    <source>
        <dbReference type="ARBA" id="ARBA00022517"/>
    </source>
</evidence>
<dbReference type="InterPro" id="IPR020549">
    <property type="entry name" value="YbeY_CS"/>
</dbReference>
<dbReference type="AlphaFoldDB" id="A0A1M6JFQ7"/>
<protein>
    <recommendedName>
        <fullName evidence="9">Endoribonuclease YbeY</fullName>
        <ecNumber evidence="9">3.1.-.-</ecNumber>
    </recommendedName>
</protein>